<evidence type="ECO:0000313" key="4">
    <source>
        <dbReference type="EMBL" id="TLM89505.1"/>
    </source>
</evidence>
<dbReference type="AlphaFoldDB" id="A0A5R8WLG2"/>
<dbReference type="Pfam" id="PF01183">
    <property type="entry name" value="Glyco_hydro_25"/>
    <property type="match status" value="1"/>
</dbReference>
<dbReference type="SMART" id="SM00641">
    <property type="entry name" value="Glyco_25"/>
    <property type="match status" value="1"/>
</dbReference>
<comment type="similarity">
    <text evidence="1">Belongs to the glycosyl hydrolase 25 family.</text>
</comment>
<dbReference type="SUPFAM" id="SSF51445">
    <property type="entry name" value="(Trans)glycosidases"/>
    <property type="match status" value="1"/>
</dbReference>
<dbReference type="CDD" id="cd00599">
    <property type="entry name" value="GH25_muramidase"/>
    <property type="match status" value="1"/>
</dbReference>
<dbReference type="InterPro" id="IPR018077">
    <property type="entry name" value="Glyco_hydro_fam25_subgr"/>
</dbReference>
<dbReference type="PROSITE" id="PS51904">
    <property type="entry name" value="GLYCOSYL_HYDROL_F25_2"/>
    <property type="match status" value="1"/>
</dbReference>
<dbReference type="EMBL" id="VAJM01000013">
    <property type="protein sequence ID" value="TLM89505.1"/>
    <property type="molecule type" value="Genomic_DNA"/>
</dbReference>
<evidence type="ECO:0000256" key="1">
    <source>
        <dbReference type="ARBA" id="ARBA00010646"/>
    </source>
</evidence>
<evidence type="ECO:0000256" key="3">
    <source>
        <dbReference type="ARBA" id="ARBA00023295"/>
    </source>
</evidence>
<sequence>MLNAVVDVSHWQDNINFNTVAAQGIVGMFHKATQDTQSVDSRYSSRKPLAQSVGLLWGAYHFGTNADGTAQAKHFLAVTAPTPTDLLVLDFEDNSSGSGSGSGSGGCMTVKQAEDFVQYVHQQTGRYPGLYATDSYLTQLQADKSAILTQCWLWVARYADVPYPTHPAAWHTWTMWQYTDGVNGPAPHAVDGIGPCDRDQFNGTLDGLRRLWNCPVPV</sequence>
<dbReference type="RefSeq" id="WP_138080566.1">
    <property type="nucleotide sequence ID" value="NZ_VAJM01000013.1"/>
</dbReference>
<dbReference type="GO" id="GO:0016998">
    <property type="term" value="P:cell wall macromolecule catabolic process"/>
    <property type="evidence" value="ECO:0007669"/>
    <property type="project" value="InterPro"/>
</dbReference>
<dbReference type="GO" id="GO:0016052">
    <property type="term" value="P:carbohydrate catabolic process"/>
    <property type="evidence" value="ECO:0007669"/>
    <property type="project" value="TreeGrafter"/>
</dbReference>
<dbReference type="Gene3D" id="3.20.20.80">
    <property type="entry name" value="Glycosidases"/>
    <property type="match status" value="1"/>
</dbReference>
<evidence type="ECO:0000256" key="2">
    <source>
        <dbReference type="ARBA" id="ARBA00022801"/>
    </source>
</evidence>
<dbReference type="InterPro" id="IPR002053">
    <property type="entry name" value="Glyco_hydro_25"/>
</dbReference>
<dbReference type="OrthoDB" id="9798192at2"/>
<dbReference type="Proteomes" id="UP000305517">
    <property type="component" value="Unassembled WGS sequence"/>
</dbReference>
<name>A0A5R8WLG2_9BACT</name>
<dbReference type="GO" id="GO:0009253">
    <property type="term" value="P:peptidoglycan catabolic process"/>
    <property type="evidence" value="ECO:0007669"/>
    <property type="project" value="InterPro"/>
</dbReference>
<evidence type="ECO:0000313" key="5">
    <source>
        <dbReference type="Proteomes" id="UP000305517"/>
    </source>
</evidence>
<reference evidence="4 5" key="1">
    <citation type="submission" date="2019-05" db="EMBL/GenBank/DDBJ databases">
        <title>Hymenobacter edaphi sp. nov., isolated from abandoned arsenic-contaminated farmland soil.</title>
        <authorList>
            <person name="Nie L."/>
        </authorList>
    </citation>
    <scope>NUCLEOTIDE SEQUENCE [LARGE SCALE GENOMIC DNA]</scope>
    <source>
        <strain evidence="4 5">1-3-3-8</strain>
    </source>
</reference>
<dbReference type="PANTHER" id="PTHR34135">
    <property type="entry name" value="LYSOZYME"/>
    <property type="match status" value="1"/>
</dbReference>
<proteinExistence type="inferred from homology"/>
<dbReference type="GO" id="GO:0003796">
    <property type="term" value="F:lysozyme activity"/>
    <property type="evidence" value="ECO:0007669"/>
    <property type="project" value="InterPro"/>
</dbReference>
<organism evidence="4 5">
    <name type="scientific">Hymenobacter jeollabukensis</name>
    <dbReference type="NCBI Taxonomy" id="2025313"/>
    <lineage>
        <taxon>Bacteria</taxon>
        <taxon>Pseudomonadati</taxon>
        <taxon>Bacteroidota</taxon>
        <taxon>Cytophagia</taxon>
        <taxon>Cytophagales</taxon>
        <taxon>Hymenobacteraceae</taxon>
        <taxon>Hymenobacter</taxon>
    </lineage>
</organism>
<keyword evidence="2" id="KW-0378">Hydrolase</keyword>
<comment type="caution">
    <text evidence="4">The sequence shown here is derived from an EMBL/GenBank/DDBJ whole genome shotgun (WGS) entry which is preliminary data.</text>
</comment>
<keyword evidence="3" id="KW-0326">Glycosidase</keyword>
<keyword evidence="5" id="KW-1185">Reference proteome</keyword>
<gene>
    <name evidence="4" type="ORF">FDY95_20755</name>
</gene>
<protein>
    <submittedName>
        <fullName evidence="4">Muramidase</fullName>
    </submittedName>
</protein>
<dbReference type="InterPro" id="IPR017853">
    <property type="entry name" value="GH"/>
</dbReference>
<accession>A0A5R8WLG2</accession>
<dbReference type="PANTHER" id="PTHR34135:SF2">
    <property type="entry name" value="LYSOZYME"/>
    <property type="match status" value="1"/>
</dbReference>